<dbReference type="RefSeq" id="WP_350392109.1">
    <property type="nucleotide sequence ID" value="NZ_JBELQE010000022.1"/>
</dbReference>
<evidence type="ECO:0000313" key="2">
    <source>
        <dbReference type="EMBL" id="MER2248909.1"/>
    </source>
</evidence>
<proteinExistence type="predicted"/>
<comment type="caution">
    <text evidence="2">The sequence shown here is derived from an EMBL/GenBank/DDBJ whole genome shotgun (WGS) entry which is preliminary data.</text>
</comment>
<dbReference type="Proteomes" id="UP001480955">
    <property type="component" value="Unassembled WGS sequence"/>
</dbReference>
<reference evidence="2 3" key="1">
    <citation type="submission" date="2024-06" db="EMBL/GenBank/DDBJ databases">
        <authorList>
            <person name="Campbell A.G."/>
        </authorList>
    </citation>
    <scope>NUCLEOTIDE SEQUENCE [LARGE SCALE GENOMIC DNA]</scope>
    <source>
        <strain evidence="2 3">EM12</strain>
    </source>
</reference>
<name>A0ABV1QHQ6_9HYPH</name>
<dbReference type="EMBL" id="JBELQE010000022">
    <property type="protein sequence ID" value="MER2248909.1"/>
    <property type="molecule type" value="Genomic_DNA"/>
</dbReference>
<keyword evidence="3" id="KW-1185">Reference proteome</keyword>
<organism evidence="2 3">
    <name type="scientific">Methylorubrum podarium</name>
    <dbReference type="NCBI Taxonomy" id="200476"/>
    <lineage>
        <taxon>Bacteria</taxon>
        <taxon>Pseudomonadati</taxon>
        <taxon>Pseudomonadota</taxon>
        <taxon>Alphaproteobacteria</taxon>
        <taxon>Hyphomicrobiales</taxon>
        <taxon>Methylobacteriaceae</taxon>
        <taxon>Methylorubrum</taxon>
    </lineage>
</organism>
<evidence type="ECO:0000256" key="1">
    <source>
        <dbReference type="SAM" id="MobiDB-lite"/>
    </source>
</evidence>
<feature type="compositionally biased region" description="Basic and acidic residues" evidence="1">
    <location>
        <begin position="45"/>
        <end position="54"/>
    </location>
</feature>
<evidence type="ECO:0000313" key="3">
    <source>
        <dbReference type="Proteomes" id="UP001480955"/>
    </source>
</evidence>
<sequence length="74" mass="7646">MSPTDATRPDDPVETPSARTFEQRPVAAPVPGHRSPAPTEPGDMGSERDGEIPSRDGAGSESGRSPDGQGYRGG</sequence>
<protein>
    <submittedName>
        <fullName evidence="2">Uncharacterized protein</fullName>
    </submittedName>
</protein>
<gene>
    <name evidence="2" type="ORF">ABS772_03165</name>
</gene>
<accession>A0ABV1QHQ6</accession>
<feature type="region of interest" description="Disordered" evidence="1">
    <location>
        <begin position="1"/>
        <end position="74"/>
    </location>
</feature>